<accession>A0A443RBW5</accession>
<dbReference type="InterPro" id="IPR001611">
    <property type="entry name" value="Leu-rich_rpt"/>
</dbReference>
<protein>
    <submittedName>
        <fullName evidence="6">Uncharacterized protein</fullName>
    </submittedName>
</protein>
<feature type="compositionally biased region" description="Polar residues" evidence="4">
    <location>
        <begin position="721"/>
        <end position="771"/>
    </location>
</feature>
<dbReference type="EMBL" id="NCKU01001212">
    <property type="protein sequence ID" value="RWS12765.1"/>
    <property type="molecule type" value="Genomic_DNA"/>
</dbReference>
<dbReference type="STRING" id="1965070.A0A443RBW5"/>
<keyword evidence="5" id="KW-1133">Transmembrane helix</keyword>
<dbReference type="SUPFAM" id="SSF52058">
    <property type="entry name" value="L domain-like"/>
    <property type="match status" value="1"/>
</dbReference>
<evidence type="ECO:0000256" key="5">
    <source>
        <dbReference type="SAM" id="Phobius"/>
    </source>
</evidence>
<dbReference type="Proteomes" id="UP000285301">
    <property type="component" value="Unassembled WGS sequence"/>
</dbReference>
<dbReference type="Pfam" id="PF13855">
    <property type="entry name" value="LRR_8"/>
    <property type="match status" value="1"/>
</dbReference>
<dbReference type="PANTHER" id="PTHR24369:SF210">
    <property type="entry name" value="CHAOPTIN-RELATED"/>
    <property type="match status" value="1"/>
</dbReference>
<gene>
    <name evidence="6" type="ORF">B4U79_01184</name>
</gene>
<feature type="region of interest" description="Disordered" evidence="4">
    <location>
        <begin position="463"/>
        <end position="485"/>
    </location>
</feature>
<dbReference type="Pfam" id="PF00560">
    <property type="entry name" value="LRR_1"/>
    <property type="match status" value="1"/>
</dbReference>
<keyword evidence="2" id="KW-0732">Signal</keyword>
<dbReference type="SMART" id="SM00369">
    <property type="entry name" value="LRR_TYP"/>
    <property type="match status" value="7"/>
</dbReference>
<sequence>MNAWNPHLKFQGIHREVETCLKPQSRLFVQLDTVIILLLMIVTSITRPTFAQCPWSKELTELHTECFCAYNNKIQKLSIQCTTANFSNLMNALHESVTDTAIDLFYVNNASLPTIPQGSFKEMDIEELHITKSQVKNISRDAFAGLENKLVRLSLRDNFIEHIPVEAISRLKALQVLDISNNLIATVPSEAFRHMQLATLKLGDNRLSEVAQFAFRGLEPYLKNLNLKNTSLSRIPASVQNLTSLAFLDLSYNKIQQIEPYFMRNMQTLTALSLERNQIEFLNATSFVGVNGSLSSLSFLNNSFRIFPSEAIAQLKEIRVLDFGFNEIEEIPEDAFRQNNLLTLLALDGNPISTLHFETFQHLNFTLRGLRIGGKSLTCDCKLKWILEWIKSYNLQVTSRERNPQFCGKPESLKRKTFWQMSSEEFVCENSSRATLDPQSTTKGAKKLTNLFELKAREEKRLMDENQVSSTEESKKAAMNVSTSDTPLESTVSTVTELRFPIHSLALTSKPSVDGSKHIQTTKEVKLKIVKAYRKDASLTLEWESNLSDNLGVQVIYRFFGSKEFKKGNVLNPSQNKYTISHLPSGECIVVCVLTVKEAQNIRAEDIPSHRCREIRNDRQRALELEKVVIAATVVVCAFILVAIIVFSCCCYRSDKKKLLPPLPPPLPPSMKADNEWETVSMYSARSIPRARMYHIDPNMNGIHNPALDDTRSHMSHYSHIPNNYSKNRSQQSPKAYSQLSSRFSNQNGTLQHHKSNPNLNGAYLTNNHSNTSKKKANKGHDQRLNSTSSLHSLTEYDSDPWNNATIIEPKLENWKDNEVDIYVGQNHVVPSHRHLNRR</sequence>
<dbReference type="OrthoDB" id="6359842at2759"/>
<dbReference type="AlphaFoldDB" id="A0A443RBW5"/>
<dbReference type="PANTHER" id="PTHR24369">
    <property type="entry name" value="ANTIGEN BSP, PUTATIVE-RELATED"/>
    <property type="match status" value="1"/>
</dbReference>
<evidence type="ECO:0000256" key="3">
    <source>
        <dbReference type="ARBA" id="ARBA00022737"/>
    </source>
</evidence>
<organism evidence="6 7">
    <name type="scientific">Dinothrombium tinctorium</name>
    <dbReference type="NCBI Taxonomy" id="1965070"/>
    <lineage>
        <taxon>Eukaryota</taxon>
        <taxon>Metazoa</taxon>
        <taxon>Ecdysozoa</taxon>
        <taxon>Arthropoda</taxon>
        <taxon>Chelicerata</taxon>
        <taxon>Arachnida</taxon>
        <taxon>Acari</taxon>
        <taxon>Acariformes</taxon>
        <taxon>Trombidiformes</taxon>
        <taxon>Prostigmata</taxon>
        <taxon>Anystina</taxon>
        <taxon>Parasitengona</taxon>
        <taxon>Trombidioidea</taxon>
        <taxon>Trombidiidae</taxon>
        <taxon>Dinothrombium</taxon>
    </lineage>
</organism>
<dbReference type="GO" id="GO:0005886">
    <property type="term" value="C:plasma membrane"/>
    <property type="evidence" value="ECO:0007669"/>
    <property type="project" value="TreeGrafter"/>
</dbReference>
<dbReference type="InterPro" id="IPR003591">
    <property type="entry name" value="Leu-rich_rpt_typical-subtyp"/>
</dbReference>
<evidence type="ECO:0000256" key="2">
    <source>
        <dbReference type="ARBA" id="ARBA00022729"/>
    </source>
</evidence>
<dbReference type="InterPro" id="IPR032675">
    <property type="entry name" value="LRR_dom_sf"/>
</dbReference>
<keyword evidence="3" id="KW-0677">Repeat</keyword>
<feature type="region of interest" description="Disordered" evidence="4">
    <location>
        <begin position="705"/>
        <end position="787"/>
    </location>
</feature>
<feature type="transmembrane region" description="Helical" evidence="5">
    <location>
        <begin position="628"/>
        <end position="652"/>
    </location>
</feature>
<evidence type="ECO:0000256" key="1">
    <source>
        <dbReference type="ARBA" id="ARBA00022614"/>
    </source>
</evidence>
<evidence type="ECO:0000256" key="4">
    <source>
        <dbReference type="SAM" id="MobiDB-lite"/>
    </source>
</evidence>
<proteinExistence type="predicted"/>
<dbReference type="Gene3D" id="3.80.10.10">
    <property type="entry name" value="Ribonuclease Inhibitor"/>
    <property type="match status" value="2"/>
</dbReference>
<reference evidence="6 7" key="1">
    <citation type="journal article" date="2018" name="Gigascience">
        <title>Genomes of trombidid mites reveal novel predicted allergens and laterally-transferred genes associated with secondary metabolism.</title>
        <authorList>
            <person name="Dong X."/>
            <person name="Chaisiri K."/>
            <person name="Xia D."/>
            <person name="Armstrong S.D."/>
            <person name="Fang Y."/>
            <person name="Donnelly M.J."/>
            <person name="Kadowaki T."/>
            <person name="McGarry J.W."/>
            <person name="Darby A.C."/>
            <person name="Makepeace B.L."/>
        </authorList>
    </citation>
    <scope>NUCLEOTIDE SEQUENCE [LARGE SCALE GENOMIC DNA]</scope>
    <source>
        <strain evidence="6">UoL-WK</strain>
    </source>
</reference>
<evidence type="ECO:0000313" key="6">
    <source>
        <dbReference type="EMBL" id="RWS12765.1"/>
    </source>
</evidence>
<keyword evidence="5" id="KW-0812">Transmembrane</keyword>
<evidence type="ECO:0000313" key="7">
    <source>
        <dbReference type="Proteomes" id="UP000285301"/>
    </source>
</evidence>
<keyword evidence="7" id="KW-1185">Reference proteome</keyword>
<comment type="caution">
    <text evidence="6">The sequence shown here is derived from an EMBL/GenBank/DDBJ whole genome shotgun (WGS) entry which is preliminary data.</text>
</comment>
<dbReference type="InterPro" id="IPR050541">
    <property type="entry name" value="LRR_TM_domain-containing"/>
</dbReference>
<keyword evidence="5" id="KW-0472">Membrane</keyword>
<name>A0A443RBW5_9ACAR</name>
<keyword evidence="1" id="KW-0433">Leucine-rich repeat</keyword>
<dbReference type="PROSITE" id="PS51450">
    <property type="entry name" value="LRR"/>
    <property type="match status" value="1"/>
</dbReference>